<reference evidence="1" key="2">
    <citation type="journal article" date="2024" name="Plant">
        <title>Genomic evolution and insights into agronomic trait innovations of Sesamum species.</title>
        <authorList>
            <person name="Miao H."/>
            <person name="Wang L."/>
            <person name="Qu L."/>
            <person name="Liu H."/>
            <person name="Sun Y."/>
            <person name="Le M."/>
            <person name="Wang Q."/>
            <person name="Wei S."/>
            <person name="Zheng Y."/>
            <person name="Lin W."/>
            <person name="Duan Y."/>
            <person name="Cao H."/>
            <person name="Xiong S."/>
            <person name="Wang X."/>
            <person name="Wei L."/>
            <person name="Li C."/>
            <person name="Ma Q."/>
            <person name="Ju M."/>
            <person name="Zhao R."/>
            <person name="Li G."/>
            <person name="Mu C."/>
            <person name="Tian Q."/>
            <person name="Mei H."/>
            <person name="Zhang T."/>
            <person name="Gao T."/>
            <person name="Zhang H."/>
        </authorList>
    </citation>
    <scope>NUCLEOTIDE SEQUENCE</scope>
    <source>
        <strain evidence="1">3651</strain>
    </source>
</reference>
<dbReference type="Proteomes" id="UP001293254">
    <property type="component" value="Unassembled WGS sequence"/>
</dbReference>
<protein>
    <submittedName>
        <fullName evidence="1">Uncharacterized protein</fullName>
    </submittedName>
</protein>
<evidence type="ECO:0000313" key="1">
    <source>
        <dbReference type="EMBL" id="KAK4439995.1"/>
    </source>
</evidence>
<accession>A0AAE1Z0D5</accession>
<comment type="caution">
    <text evidence="1">The sequence shown here is derived from an EMBL/GenBank/DDBJ whole genome shotgun (WGS) entry which is preliminary data.</text>
</comment>
<dbReference type="AlphaFoldDB" id="A0AAE1Z0D5"/>
<dbReference type="EMBL" id="JACGWO010000001">
    <property type="protein sequence ID" value="KAK4439995.1"/>
    <property type="molecule type" value="Genomic_DNA"/>
</dbReference>
<reference evidence="1" key="1">
    <citation type="submission" date="2020-06" db="EMBL/GenBank/DDBJ databases">
        <authorList>
            <person name="Li T."/>
            <person name="Hu X."/>
            <person name="Zhang T."/>
            <person name="Song X."/>
            <person name="Zhang H."/>
            <person name="Dai N."/>
            <person name="Sheng W."/>
            <person name="Hou X."/>
            <person name="Wei L."/>
        </authorList>
    </citation>
    <scope>NUCLEOTIDE SEQUENCE</scope>
    <source>
        <strain evidence="1">3651</strain>
        <tissue evidence="1">Leaf</tissue>
    </source>
</reference>
<proteinExistence type="predicted"/>
<dbReference type="PANTHER" id="PTHR31917:SF148">
    <property type="entry name" value="DUF724 DOMAIN-CONTAINING PROTEIN 2"/>
    <property type="match status" value="1"/>
</dbReference>
<gene>
    <name evidence="1" type="ORF">Salat_0334400</name>
</gene>
<keyword evidence="2" id="KW-1185">Reference proteome</keyword>
<organism evidence="1 2">
    <name type="scientific">Sesamum alatum</name>
    <dbReference type="NCBI Taxonomy" id="300844"/>
    <lineage>
        <taxon>Eukaryota</taxon>
        <taxon>Viridiplantae</taxon>
        <taxon>Streptophyta</taxon>
        <taxon>Embryophyta</taxon>
        <taxon>Tracheophyta</taxon>
        <taxon>Spermatophyta</taxon>
        <taxon>Magnoliopsida</taxon>
        <taxon>eudicotyledons</taxon>
        <taxon>Gunneridae</taxon>
        <taxon>Pentapetalae</taxon>
        <taxon>asterids</taxon>
        <taxon>lamiids</taxon>
        <taxon>Lamiales</taxon>
        <taxon>Pedaliaceae</taxon>
        <taxon>Sesamum</taxon>
    </lineage>
</organism>
<evidence type="ECO:0000313" key="2">
    <source>
        <dbReference type="Proteomes" id="UP001293254"/>
    </source>
</evidence>
<sequence length="119" mass="13856">MLQTLSKKDDKIVARKQYGVILWYPSTFLSPSLNKTYVQFETLSESDDSMSQLRREYVKPGDVRPTPPPELHRVLKLGEIVEGFCKENKGWRKGTIMANTTCDFLKMAKRDVNTGQWWR</sequence>
<dbReference type="PANTHER" id="PTHR31917">
    <property type="entry name" value="AGENET DOMAIN-CONTAINING PROTEIN-RELATED"/>
    <property type="match status" value="1"/>
</dbReference>
<name>A0AAE1Z0D5_9LAMI</name>